<dbReference type="InterPro" id="IPR012337">
    <property type="entry name" value="RNaseH-like_sf"/>
</dbReference>
<dbReference type="InterPro" id="IPR008906">
    <property type="entry name" value="HATC_C_dom"/>
</dbReference>
<evidence type="ECO:0000313" key="4">
    <source>
        <dbReference type="EMBL" id="TQE00103.1"/>
    </source>
</evidence>
<accession>A0A540MPF2</accession>
<feature type="domain" description="hAT-like transposase RNase-H fold" evidence="3">
    <location>
        <begin position="3"/>
        <end position="67"/>
    </location>
</feature>
<feature type="compositionally biased region" description="Low complexity" evidence="1">
    <location>
        <begin position="82"/>
        <end position="99"/>
    </location>
</feature>
<dbReference type="PANTHER" id="PTHR23272:SF184">
    <property type="entry name" value="OS03G0311250 PROTEIN"/>
    <property type="match status" value="1"/>
</dbReference>
<evidence type="ECO:0000259" key="3">
    <source>
        <dbReference type="Pfam" id="PF14372"/>
    </source>
</evidence>
<sequence length="257" mass="29472">MISMLMQEKYDKYWGSIEDMNQYVFVALVLDPRHKLEKVVDYYEILYGEDEEDEEKVEIATNAVKNLLFDLYKIQEESSFDTQQSASSGGSSQSATTSGNEKSMTEIERKLKEKSEMRKAKRARIVHNDLDMYLLDPMEGEEEANFDILNWWRVNGLSKYPILARVAKEILAIPVSTIASESSFSTSGRIIDPYRSSLSPKMVEALICTQNWLRSIHVALHHEPTIEEIEFCEEVEKEMTSGSSNKGAMLLPRPPKR</sequence>
<feature type="region of interest" description="Disordered" evidence="1">
    <location>
        <begin position="80"/>
        <end position="115"/>
    </location>
</feature>
<evidence type="ECO:0000313" key="5">
    <source>
        <dbReference type="Proteomes" id="UP000315295"/>
    </source>
</evidence>
<evidence type="ECO:0000256" key="1">
    <source>
        <dbReference type="SAM" id="MobiDB-lite"/>
    </source>
</evidence>
<dbReference type="EMBL" id="VIEB01000222">
    <property type="protein sequence ID" value="TQE00103.1"/>
    <property type="molecule type" value="Genomic_DNA"/>
</dbReference>
<keyword evidence="5" id="KW-1185">Reference proteome</keyword>
<dbReference type="Pfam" id="PF14372">
    <property type="entry name" value="hAT-like_RNase-H"/>
    <property type="match status" value="1"/>
</dbReference>
<gene>
    <name evidence="4" type="ORF">C1H46_014280</name>
</gene>
<reference evidence="4 5" key="1">
    <citation type="journal article" date="2019" name="G3 (Bethesda)">
        <title>Sequencing of a Wild Apple (Malus baccata) Genome Unravels the Differences Between Cultivated and Wild Apple Species Regarding Disease Resistance and Cold Tolerance.</title>
        <authorList>
            <person name="Chen X."/>
        </authorList>
    </citation>
    <scope>NUCLEOTIDE SEQUENCE [LARGE SCALE GENOMIC DNA]</scope>
    <source>
        <strain evidence="5">cv. Shandingzi</strain>
        <tissue evidence="4">Leaves</tissue>
    </source>
</reference>
<evidence type="ECO:0008006" key="6">
    <source>
        <dbReference type="Google" id="ProtNLM"/>
    </source>
</evidence>
<feature type="compositionally biased region" description="Basic and acidic residues" evidence="1">
    <location>
        <begin position="103"/>
        <end position="115"/>
    </location>
</feature>
<name>A0A540MPF2_MALBA</name>
<dbReference type="GO" id="GO:0046983">
    <property type="term" value="F:protein dimerization activity"/>
    <property type="evidence" value="ECO:0007669"/>
    <property type="project" value="InterPro"/>
</dbReference>
<dbReference type="GO" id="GO:0003677">
    <property type="term" value="F:DNA binding"/>
    <property type="evidence" value="ECO:0007669"/>
    <property type="project" value="InterPro"/>
</dbReference>
<feature type="domain" description="HAT C-terminal dimerisation" evidence="2">
    <location>
        <begin position="129"/>
        <end position="213"/>
    </location>
</feature>
<dbReference type="AlphaFoldDB" id="A0A540MPF2"/>
<comment type="caution">
    <text evidence="4">The sequence shown here is derived from an EMBL/GenBank/DDBJ whole genome shotgun (WGS) entry which is preliminary data.</text>
</comment>
<dbReference type="STRING" id="106549.A0A540MPF2"/>
<protein>
    <recommendedName>
        <fullName evidence="6">HAT C-terminal dimerisation domain-containing protein</fullName>
    </recommendedName>
</protein>
<evidence type="ECO:0000259" key="2">
    <source>
        <dbReference type="Pfam" id="PF05699"/>
    </source>
</evidence>
<organism evidence="4 5">
    <name type="scientific">Malus baccata</name>
    <name type="common">Siberian crab apple</name>
    <name type="synonym">Pyrus baccata</name>
    <dbReference type="NCBI Taxonomy" id="106549"/>
    <lineage>
        <taxon>Eukaryota</taxon>
        <taxon>Viridiplantae</taxon>
        <taxon>Streptophyta</taxon>
        <taxon>Embryophyta</taxon>
        <taxon>Tracheophyta</taxon>
        <taxon>Spermatophyta</taxon>
        <taxon>Magnoliopsida</taxon>
        <taxon>eudicotyledons</taxon>
        <taxon>Gunneridae</taxon>
        <taxon>Pentapetalae</taxon>
        <taxon>rosids</taxon>
        <taxon>fabids</taxon>
        <taxon>Rosales</taxon>
        <taxon>Rosaceae</taxon>
        <taxon>Amygdaloideae</taxon>
        <taxon>Maleae</taxon>
        <taxon>Malus</taxon>
    </lineage>
</organism>
<dbReference type="InterPro" id="IPR025525">
    <property type="entry name" value="hAT-like_transposase_RNase-H"/>
</dbReference>
<dbReference type="Pfam" id="PF05699">
    <property type="entry name" value="Dimer_Tnp_hAT"/>
    <property type="match status" value="1"/>
</dbReference>
<dbReference type="Proteomes" id="UP000315295">
    <property type="component" value="Unassembled WGS sequence"/>
</dbReference>
<proteinExistence type="predicted"/>
<dbReference type="SUPFAM" id="SSF53098">
    <property type="entry name" value="Ribonuclease H-like"/>
    <property type="match status" value="1"/>
</dbReference>
<dbReference type="PANTHER" id="PTHR23272">
    <property type="entry name" value="BED FINGER-RELATED"/>
    <property type="match status" value="1"/>
</dbReference>